<dbReference type="EMBL" id="JAWHQM010000006">
    <property type="protein sequence ID" value="KAK5627653.1"/>
    <property type="molecule type" value="Genomic_DNA"/>
</dbReference>
<organism evidence="2 3">
    <name type="scientific">Xylaria bambusicola</name>
    <dbReference type="NCBI Taxonomy" id="326684"/>
    <lineage>
        <taxon>Eukaryota</taxon>
        <taxon>Fungi</taxon>
        <taxon>Dikarya</taxon>
        <taxon>Ascomycota</taxon>
        <taxon>Pezizomycotina</taxon>
        <taxon>Sordariomycetes</taxon>
        <taxon>Xylariomycetidae</taxon>
        <taxon>Xylariales</taxon>
        <taxon>Xylariaceae</taxon>
        <taxon>Xylaria</taxon>
    </lineage>
</organism>
<feature type="compositionally biased region" description="Polar residues" evidence="1">
    <location>
        <begin position="89"/>
        <end position="101"/>
    </location>
</feature>
<gene>
    <name evidence="2" type="ORF">RRF57_003368</name>
</gene>
<evidence type="ECO:0000256" key="1">
    <source>
        <dbReference type="SAM" id="MobiDB-lite"/>
    </source>
</evidence>
<sequence length="206" mass="22869">MSYQSNGLRPITIDLARSSPSRSVSPLPSAPPDVLKIANAPEDVVRAVLIALCQDPMQKRKAMLHMEKLNKLKSEQPQSESIKGDASTGDINGSTNQTGTKKTNKRRAVAEMAICENCNEPFSQDTNSPEACHYHPGEMECDDHSDFWADHDDDCHGDRYSKELMEEYPEGYIWSCCQQSGVSAGCTLGSHEGLYKKPYNQTSLIW</sequence>
<evidence type="ECO:0000313" key="2">
    <source>
        <dbReference type="EMBL" id="KAK5627653.1"/>
    </source>
</evidence>
<evidence type="ECO:0008006" key="4">
    <source>
        <dbReference type="Google" id="ProtNLM"/>
    </source>
</evidence>
<name>A0AAN7Z5C7_9PEZI</name>
<dbReference type="AlphaFoldDB" id="A0AAN7Z5C7"/>
<reference evidence="2 3" key="1">
    <citation type="submission" date="2023-10" db="EMBL/GenBank/DDBJ databases">
        <title>Draft genome sequence of Xylaria bambusicola isolate GMP-LS, the root and basal stem rot pathogen of sugarcane in Indonesia.</title>
        <authorList>
            <person name="Selvaraj P."/>
            <person name="Muralishankar V."/>
            <person name="Muruganantham S."/>
            <person name="Sp S."/>
            <person name="Haryani S."/>
            <person name="Lau K.J.X."/>
            <person name="Naqvi N.I."/>
        </authorList>
    </citation>
    <scope>NUCLEOTIDE SEQUENCE [LARGE SCALE GENOMIC DNA]</scope>
    <source>
        <strain evidence="2">GMP-LS</strain>
    </source>
</reference>
<comment type="caution">
    <text evidence="2">The sequence shown here is derived from an EMBL/GenBank/DDBJ whole genome shotgun (WGS) entry which is preliminary data.</text>
</comment>
<accession>A0AAN7Z5C7</accession>
<dbReference type="PANTHER" id="PTHR38167:SF1">
    <property type="entry name" value="C2H2-TYPE DOMAIN-CONTAINING PROTEIN"/>
    <property type="match status" value="1"/>
</dbReference>
<protein>
    <recommendedName>
        <fullName evidence="4">C2H2-type domain-containing protein</fullName>
    </recommendedName>
</protein>
<proteinExistence type="predicted"/>
<feature type="region of interest" description="Disordered" evidence="1">
    <location>
        <begin position="71"/>
        <end position="105"/>
    </location>
</feature>
<dbReference type="PANTHER" id="PTHR38167">
    <property type="entry name" value="C2H2-TYPE DOMAIN-CONTAINING PROTEIN"/>
    <property type="match status" value="1"/>
</dbReference>
<keyword evidence="3" id="KW-1185">Reference proteome</keyword>
<dbReference type="Proteomes" id="UP001305414">
    <property type="component" value="Unassembled WGS sequence"/>
</dbReference>
<evidence type="ECO:0000313" key="3">
    <source>
        <dbReference type="Proteomes" id="UP001305414"/>
    </source>
</evidence>